<dbReference type="InterPro" id="IPR029044">
    <property type="entry name" value="Nucleotide-diphossugar_trans"/>
</dbReference>
<evidence type="ECO:0008006" key="3">
    <source>
        <dbReference type="Google" id="ProtNLM"/>
    </source>
</evidence>
<gene>
    <name evidence="1" type="ORF">GJW-30_1_01107</name>
</gene>
<accession>A0A0S3PRM2</accession>
<keyword evidence="2" id="KW-1185">Reference proteome</keyword>
<dbReference type="SUPFAM" id="SSF53448">
    <property type="entry name" value="Nucleotide-diphospho-sugar transferases"/>
    <property type="match status" value="1"/>
</dbReference>
<dbReference type="NCBIfam" id="TIGR04282">
    <property type="entry name" value="glyco_like_cofC"/>
    <property type="match status" value="1"/>
</dbReference>
<dbReference type="PANTHER" id="PTHR36529">
    <property type="entry name" value="SLL1095 PROTEIN"/>
    <property type="match status" value="1"/>
</dbReference>
<dbReference type="Pfam" id="PF09837">
    <property type="entry name" value="DUF2064"/>
    <property type="match status" value="1"/>
</dbReference>
<dbReference type="RefSeq" id="WP_096352723.1">
    <property type="nucleotide sequence ID" value="NZ_AP014946.1"/>
</dbReference>
<dbReference type="InterPro" id="IPR018641">
    <property type="entry name" value="Trfase_1_rSAM/seldom-assoc"/>
</dbReference>
<sequence length="247" mass="26376">MSKSHRTVAVAIMCKTPAPGQSKTRLSPPLAPEECAAISACFIRDLSQTIGALAESDDVVGFAVYTPVGSEAALRQLLPEVFEIAPQCDGDFGVRLLQGIRDLLELGHAGAILVNSDSPTLPASILREAVDAVLSGDNVVLSPAFDGGYTLIGLSKPHDRLFADIPWSTEAVYRLTLDRAREIALPVVTLTGWYDVDDAASLATLERELDETHPVSPIAGVMGAEARSSREFLRIRNTSKGPGERRA</sequence>
<evidence type="ECO:0000313" key="2">
    <source>
        <dbReference type="Proteomes" id="UP000236884"/>
    </source>
</evidence>
<dbReference type="OrthoDB" id="9798250at2"/>
<proteinExistence type="predicted"/>
<dbReference type="Proteomes" id="UP000236884">
    <property type="component" value="Chromosome"/>
</dbReference>
<dbReference type="Gene3D" id="3.90.550.10">
    <property type="entry name" value="Spore Coat Polysaccharide Biosynthesis Protein SpsA, Chain A"/>
    <property type="match status" value="1"/>
</dbReference>
<protein>
    <recommendedName>
        <fullName evidence="3">2-phospho-L-lactate guanylyltransferase</fullName>
    </recommendedName>
</protein>
<reference evidence="1 2" key="1">
    <citation type="submission" date="2015-08" db="EMBL/GenBank/DDBJ databases">
        <title>Investigation of the bacterial diversity of lava forest soil.</title>
        <authorList>
            <person name="Lee J.S."/>
        </authorList>
    </citation>
    <scope>NUCLEOTIDE SEQUENCE [LARGE SCALE GENOMIC DNA]</scope>
    <source>
        <strain evidence="1 2">GJW-30</strain>
    </source>
</reference>
<dbReference type="PANTHER" id="PTHR36529:SF1">
    <property type="entry name" value="GLYCOSYLTRANSFERASE"/>
    <property type="match status" value="1"/>
</dbReference>
<organism evidence="1 2">
    <name type="scientific">Variibacter gotjawalensis</name>
    <dbReference type="NCBI Taxonomy" id="1333996"/>
    <lineage>
        <taxon>Bacteria</taxon>
        <taxon>Pseudomonadati</taxon>
        <taxon>Pseudomonadota</taxon>
        <taxon>Alphaproteobacteria</taxon>
        <taxon>Hyphomicrobiales</taxon>
        <taxon>Nitrobacteraceae</taxon>
        <taxon>Variibacter</taxon>
    </lineage>
</organism>
<evidence type="ECO:0000313" key="1">
    <source>
        <dbReference type="EMBL" id="BAT58581.1"/>
    </source>
</evidence>
<dbReference type="KEGG" id="vgo:GJW-30_1_01107"/>
<name>A0A0S3PRM2_9BRAD</name>
<dbReference type="AlphaFoldDB" id="A0A0S3PRM2"/>
<dbReference type="EMBL" id="AP014946">
    <property type="protein sequence ID" value="BAT58581.1"/>
    <property type="molecule type" value="Genomic_DNA"/>
</dbReference>